<name>A0A0F9KW14_9ZZZZ</name>
<protein>
    <submittedName>
        <fullName evidence="1">Uncharacterized protein</fullName>
    </submittedName>
</protein>
<accession>A0A0F9KW14</accession>
<sequence length="327" mass="35126">MSKFIGRLANIGIAKEDVRGTPVDATFWLAKVALTLDDKITQAIDGASTGVIEDSNDANVTEKFSEGTIEGMIRAEDFGLLLLSTLGAVVSNVDTPEAGVQTHDFTVLETAQHPSLTFSIDEPNAEKRHALGMITSLDIAVALNEYASFTAGIRAQLGVVSSLTPAYVEADQRKIFLPQHGTFKTAADLAGLGAAPAIEIKGFNLSISKNVEDDQTIGSLSPTDILNKQFAVEGTVEIMYENTDFIDELLADTPKAMRLTLANTDITIGSSSNPTLEIDLARVKFSEVTKPFPNDDLVVQTISFKGHYDLSDAALIKVKLINETISY</sequence>
<dbReference type="EMBL" id="LAZR01008402">
    <property type="protein sequence ID" value="KKM78981.1"/>
    <property type="molecule type" value="Genomic_DNA"/>
</dbReference>
<dbReference type="InterPro" id="IPR044000">
    <property type="entry name" value="Phage_tube_2"/>
</dbReference>
<dbReference type="Pfam" id="PF18906">
    <property type="entry name" value="Phage_tube_2"/>
    <property type="match status" value="1"/>
</dbReference>
<gene>
    <name evidence="1" type="ORF">LCGC14_1354480</name>
</gene>
<reference evidence="1" key="1">
    <citation type="journal article" date="2015" name="Nature">
        <title>Complex archaea that bridge the gap between prokaryotes and eukaryotes.</title>
        <authorList>
            <person name="Spang A."/>
            <person name="Saw J.H."/>
            <person name="Jorgensen S.L."/>
            <person name="Zaremba-Niedzwiedzka K."/>
            <person name="Martijn J."/>
            <person name="Lind A.E."/>
            <person name="van Eijk R."/>
            <person name="Schleper C."/>
            <person name="Guy L."/>
            <person name="Ettema T.J."/>
        </authorList>
    </citation>
    <scope>NUCLEOTIDE SEQUENCE</scope>
</reference>
<dbReference type="AlphaFoldDB" id="A0A0F9KW14"/>
<proteinExistence type="predicted"/>
<comment type="caution">
    <text evidence="1">The sequence shown here is derived from an EMBL/GenBank/DDBJ whole genome shotgun (WGS) entry which is preliminary data.</text>
</comment>
<organism evidence="1">
    <name type="scientific">marine sediment metagenome</name>
    <dbReference type="NCBI Taxonomy" id="412755"/>
    <lineage>
        <taxon>unclassified sequences</taxon>
        <taxon>metagenomes</taxon>
        <taxon>ecological metagenomes</taxon>
    </lineage>
</organism>
<evidence type="ECO:0000313" key="1">
    <source>
        <dbReference type="EMBL" id="KKM78981.1"/>
    </source>
</evidence>